<accession>A0A6M1TYG3</accession>
<keyword evidence="2" id="KW-1185">Reference proteome</keyword>
<proteinExistence type="predicted"/>
<dbReference type="RefSeq" id="WP_165054385.1">
    <property type="nucleotide sequence ID" value="NZ_JAALFE010000047.1"/>
</dbReference>
<dbReference type="AlphaFoldDB" id="A0A6M1TYG3"/>
<evidence type="ECO:0000313" key="1">
    <source>
        <dbReference type="EMBL" id="NGQ93358.1"/>
    </source>
</evidence>
<dbReference type="InterPro" id="IPR058292">
    <property type="entry name" value="DUF7986"/>
</dbReference>
<sequence length="454" mass="51583">MQQGHDLGRLIRFSQRDDVWRERLASVLDEHLLPAMEEFELDFEDLEELLGEQVPWTIWGCAFEDFLSRRWDPDGQNIIDVYLKRRGWSEEVLNRAYIEGLRDAHGSLHEVTDVKPGTSMKLRDLLTGAEPVTVREKSATRSLKQWDRIAVRIVPVRDHHVISGGLLPFSQEATDLLFEGLRDVLQLRKSQELRLTEEQLRNCAPLFSSAWLFTELPRILEPQSPQLANTDGEDLLFHQLRFPFAKGVLQSQVVAALDKVTGLEPAGAKLWNWLAPKTGNKKGQAQKKKAGLAYGTLTEGGTVLGTVEIKGKALILEVNSEERALRGEALIKDATGDLLRPPLTKIQTVEQLMREREDQTDESFDGADEVPPETLRQITLEHLDRHYRETLDQPLPALDDKTPRKAVRTAAGRKKVVEWLKYLENASAKKVGSPMADYDFGWMWDELGLGDMRQ</sequence>
<name>A0A6M1TYG3_9RHOB</name>
<organism evidence="1 2">
    <name type="scientific">Paragemmobacter kunshanensis</name>
    <dbReference type="NCBI Taxonomy" id="2583234"/>
    <lineage>
        <taxon>Bacteria</taxon>
        <taxon>Pseudomonadati</taxon>
        <taxon>Pseudomonadota</taxon>
        <taxon>Alphaproteobacteria</taxon>
        <taxon>Rhodobacterales</taxon>
        <taxon>Paracoccaceae</taxon>
        <taxon>Paragemmobacter</taxon>
    </lineage>
</organism>
<dbReference type="EMBL" id="JAALFE010000047">
    <property type="protein sequence ID" value="NGQ93358.1"/>
    <property type="molecule type" value="Genomic_DNA"/>
</dbReference>
<dbReference type="Pfam" id="PF25948">
    <property type="entry name" value="DUF7986"/>
    <property type="match status" value="1"/>
</dbReference>
<evidence type="ECO:0000313" key="2">
    <source>
        <dbReference type="Proteomes" id="UP000474758"/>
    </source>
</evidence>
<comment type="caution">
    <text evidence="1">The sequence shown here is derived from an EMBL/GenBank/DDBJ whole genome shotgun (WGS) entry which is preliminary data.</text>
</comment>
<reference evidence="1 2" key="1">
    <citation type="submission" date="2020-02" db="EMBL/GenBank/DDBJ databases">
        <title>Rhodobacter translucens sp. nov., a novel bacterium isolated from activated sludge.</title>
        <authorList>
            <person name="Liu J."/>
        </authorList>
    </citation>
    <scope>NUCLEOTIDE SEQUENCE [LARGE SCALE GENOMIC DNA]</scope>
    <source>
        <strain evidence="1 2">HX-7-19</strain>
    </source>
</reference>
<dbReference type="Proteomes" id="UP000474758">
    <property type="component" value="Unassembled WGS sequence"/>
</dbReference>
<protein>
    <recommendedName>
        <fullName evidence="3">DUF2384 domain-containing protein</fullName>
    </recommendedName>
</protein>
<evidence type="ECO:0008006" key="3">
    <source>
        <dbReference type="Google" id="ProtNLM"/>
    </source>
</evidence>
<gene>
    <name evidence="1" type="ORF">G5V65_20950</name>
</gene>